<feature type="domain" description="BZIP" evidence="2">
    <location>
        <begin position="334"/>
        <end position="348"/>
    </location>
</feature>
<feature type="region of interest" description="Disordered" evidence="1">
    <location>
        <begin position="260"/>
        <end position="279"/>
    </location>
</feature>
<dbReference type="InterPro" id="IPR004827">
    <property type="entry name" value="bZIP"/>
</dbReference>
<dbReference type="GO" id="GO:0003700">
    <property type="term" value="F:DNA-binding transcription factor activity"/>
    <property type="evidence" value="ECO:0007669"/>
    <property type="project" value="InterPro"/>
</dbReference>
<gene>
    <name evidence="3" type="ORF">AAL_03552</name>
</gene>
<feature type="region of interest" description="Disordered" evidence="1">
    <location>
        <begin position="400"/>
        <end position="456"/>
    </location>
</feature>
<feature type="region of interest" description="Disordered" evidence="1">
    <location>
        <begin position="210"/>
        <end position="255"/>
    </location>
</feature>
<evidence type="ECO:0000313" key="4">
    <source>
        <dbReference type="Proteomes" id="UP000078544"/>
    </source>
</evidence>
<keyword evidence="4" id="KW-1185">Reference proteome</keyword>
<sequence>MSQRLPGTGPVSCRSPPPATAASGADLHLREPIGSDLGAHDAAADGVKSESGRKHQASARSLGMLSILNPTDSQSLEVIDRGNQGPGPSTNPSPFFGAQGLQRQAAASHSAATSYSGTPIASQRSSTASLASVTEGLSTTWQLPGPGEPRKTSSPRMFAARTSVLGPSTSRPGNTDMPTPGPAAVVPPANRPHEYDMLNQSRLLPSLHRSGLGHAHQSAGAGTPKFPTSLSQPRAQPHDPTHIPNQLAGARKGTDSQFVRENANFQPGPPSAPIQCLQRPADGSQSWADIMRRSGLGASGVLEGQQAYMTLPGNSVPIPVQVDYSQASRKADEKRQRNAKASTRHRRKKKTMQEENVRQLQDVKEERQQLVEELEYTKHQRDFYREERNRLRDVVLRVPSLHHHAAGPPSPTPTRSTGSHTEPSPVTRHATPATASAYPNESLTSNRSSQQLMAEERQEVGGLGFVPTVSIGSLTSLANHGNGVMAPRPRSAASSGGRGEILPPLRAVEGPLPSAQHIALGHAHEQHGQDARTGQWHSLPPGRAETGWAVAPRGFGNSQSRTHQW</sequence>
<comment type="caution">
    <text evidence="3">The sequence shown here is derived from an EMBL/GenBank/DDBJ whole genome shotgun (WGS) entry which is preliminary data.</text>
</comment>
<evidence type="ECO:0000313" key="3">
    <source>
        <dbReference type="EMBL" id="KZZ97588.1"/>
    </source>
</evidence>
<feature type="compositionally biased region" description="Polar residues" evidence="1">
    <location>
        <begin position="165"/>
        <end position="177"/>
    </location>
</feature>
<feature type="compositionally biased region" description="Polar residues" evidence="1">
    <location>
        <begin position="433"/>
        <end position="452"/>
    </location>
</feature>
<dbReference type="AlphaFoldDB" id="A0A168DC49"/>
<feature type="region of interest" description="Disordered" evidence="1">
    <location>
        <begin position="325"/>
        <end position="361"/>
    </location>
</feature>
<feature type="compositionally biased region" description="Basic and acidic residues" evidence="1">
    <location>
        <begin position="27"/>
        <end position="53"/>
    </location>
</feature>
<feature type="compositionally biased region" description="Polar residues" evidence="1">
    <location>
        <begin position="117"/>
        <end position="142"/>
    </location>
</feature>
<dbReference type="STRING" id="1081109.A0A168DC49"/>
<accession>A0A168DC49</accession>
<feature type="compositionally biased region" description="Low complexity" evidence="1">
    <location>
        <begin position="105"/>
        <end position="116"/>
    </location>
</feature>
<reference evidence="3 4" key="1">
    <citation type="journal article" date="2016" name="Genome Biol. Evol.">
        <title>Divergent and convergent evolution of fungal pathogenicity.</title>
        <authorList>
            <person name="Shang Y."/>
            <person name="Xiao G."/>
            <person name="Zheng P."/>
            <person name="Cen K."/>
            <person name="Zhan S."/>
            <person name="Wang C."/>
        </authorList>
    </citation>
    <scope>NUCLEOTIDE SEQUENCE [LARGE SCALE GENOMIC DNA]</scope>
    <source>
        <strain evidence="3 4">RCEF 2490</strain>
    </source>
</reference>
<feature type="compositionally biased region" description="Basic and acidic residues" evidence="1">
    <location>
        <begin position="351"/>
        <end position="361"/>
    </location>
</feature>
<feature type="region of interest" description="Disordered" evidence="1">
    <location>
        <begin position="1"/>
        <end position="193"/>
    </location>
</feature>
<dbReference type="PROSITE" id="PS00036">
    <property type="entry name" value="BZIP_BASIC"/>
    <property type="match status" value="1"/>
</dbReference>
<dbReference type="Proteomes" id="UP000078544">
    <property type="component" value="Unassembled WGS sequence"/>
</dbReference>
<dbReference type="EMBL" id="AZGY01000006">
    <property type="protein sequence ID" value="KZZ97588.1"/>
    <property type="molecule type" value="Genomic_DNA"/>
</dbReference>
<organism evidence="3 4">
    <name type="scientific">Moelleriella libera RCEF 2490</name>
    <dbReference type="NCBI Taxonomy" id="1081109"/>
    <lineage>
        <taxon>Eukaryota</taxon>
        <taxon>Fungi</taxon>
        <taxon>Dikarya</taxon>
        <taxon>Ascomycota</taxon>
        <taxon>Pezizomycotina</taxon>
        <taxon>Sordariomycetes</taxon>
        <taxon>Hypocreomycetidae</taxon>
        <taxon>Hypocreales</taxon>
        <taxon>Clavicipitaceae</taxon>
        <taxon>Moelleriella</taxon>
    </lineage>
</organism>
<dbReference type="OrthoDB" id="2247093at2759"/>
<name>A0A168DC49_9HYPO</name>
<evidence type="ECO:0000259" key="2">
    <source>
        <dbReference type="PROSITE" id="PS00036"/>
    </source>
</evidence>
<proteinExistence type="predicted"/>
<protein>
    <recommendedName>
        <fullName evidence="2">BZIP domain-containing protein</fullName>
    </recommendedName>
</protein>
<evidence type="ECO:0000256" key="1">
    <source>
        <dbReference type="SAM" id="MobiDB-lite"/>
    </source>
</evidence>